<evidence type="ECO:0000256" key="2">
    <source>
        <dbReference type="ARBA" id="ARBA00022525"/>
    </source>
</evidence>
<dbReference type="EMBL" id="JAATIS010008602">
    <property type="protein sequence ID" value="KAG2456733.1"/>
    <property type="molecule type" value="Genomic_DNA"/>
</dbReference>
<keyword evidence="6" id="KW-1185">Reference proteome</keyword>
<dbReference type="GO" id="GO:0007165">
    <property type="term" value="P:signal transduction"/>
    <property type="evidence" value="ECO:0007669"/>
    <property type="project" value="TreeGrafter"/>
</dbReference>
<sequence length="467" mass="54005">MEGSVRMKQNMECQKEKRKHLAGHENGTIDANGFCQCSVFLPDPTFPVDRMEKLEMTSNSLSVLVEQELLKIQESVTKISIFEKRMHNLTLRIEKMEGSGLTYTELDFELLKLEIREMEILITQLKGSFSGSNVIVDQLYAEIKNMSLTITSLETLDKNNVLTIRREILSLKKKLQECEEFKNHTNAGPTQPPVIYGSCNHGLISDISQPFVAQLNWRGFDYKSGAWGKDPEPEPPKKELYWQAPLNTDNRYMEYYRYYLSYDNFLLYKYPTQNRVLYGQGSGMVVFKNHLYYNCHSSRDICKLNLDSNNVVLRKAIPNAVYENRFSYTTPWQDIDIAVDESGLWVIYATEQSTGNIVISKLNETSLEVQRTWTTKQYKPSVSNAFIVCGVLYATRTVNTRQEEIFYAYDTNTEQESKISLSFNKMMENIYGINYNPKDHKLYVYNDGYLVNYDLGFHPNAEDAKGV</sequence>
<comment type="subcellular location">
    <subcellularLocation>
        <location evidence="1">Secreted</location>
    </subcellularLocation>
</comment>
<dbReference type="SMART" id="SM00284">
    <property type="entry name" value="OLF"/>
    <property type="match status" value="1"/>
</dbReference>
<dbReference type="PANTHER" id="PTHR23192:SF7">
    <property type="entry name" value="OLFACTOMEDIN-4"/>
    <property type="match status" value="1"/>
</dbReference>
<dbReference type="AlphaFoldDB" id="A0A8X8BFY7"/>
<evidence type="ECO:0000259" key="4">
    <source>
        <dbReference type="PROSITE" id="PS51132"/>
    </source>
</evidence>
<comment type="caution">
    <text evidence="5">The sequence shown here is derived from an EMBL/GenBank/DDBJ whole genome shotgun (WGS) entry which is preliminary data.</text>
</comment>
<dbReference type="InterPro" id="IPR050605">
    <property type="entry name" value="Olfactomedin-like_domain"/>
</dbReference>
<dbReference type="Pfam" id="PF02191">
    <property type="entry name" value="OLF"/>
    <property type="match status" value="1"/>
</dbReference>
<reference evidence="5 6" key="1">
    <citation type="journal article" date="2021" name="Cell">
        <title>Tracing the genetic footprints of vertebrate landing in non-teleost ray-finned fishes.</title>
        <authorList>
            <person name="Bi X."/>
            <person name="Wang K."/>
            <person name="Yang L."/>
            <person name="Pan H."/>
            <person name="Jiang H."/>
            <person name="Wei Q."/>
            <person name="Fang M."/>
            <person name="Yu H."/>
            <person name="Zhu C."/>
            <person name="Cai Y."/>
            <person name="He Y."/>
            <person name="Gan X."/>
            <person name="Zeng H."/>
            <person name="Yu D."/>
            <person name="Zhu Y."/>
            <person name="Jiang H."/>
            <person name="Qiu Q."/>
            <person name="Yang H."/>
            <person name="Zhang Y.E."/>
            <person name="Wang W."/>
            <person name="Zhu M."/>
            <person name="He S."/>
            <person name="Zhang G."/>
        </authorList>
    </citation>
    <scope>NUCLEOTIDE SEQUENCE [LARGE SCALE GENOMIC DNA]</scope>
    <source>
        <strain evidence="5">Bchr_013</strain>
    </source>
</reference>
<organism evidence="5 6">
    <name type="scientific">Polypterus senegalus</name>
    <name type="common">Senegal bichir</name>
    <dbReference type="NCBI Taxonomy" id="55291"/>
    <lineage>
        <taxon>Eukaryota</taxon>
        <taxon>Metazoa</taxon>
        <taxon>Chordata</taxon>
        <taxon>Craniata</taxon>
        <taxon>Vertebrata</taxon>
        <taxon>Euteleostomi</taxon>
        <taxon>Actinopterygii</taxon>
        <taxon>Polypteriformes</taxon>
        <taxon>Polypteridae</taxon>
        <taxon>Polypterus</taxon>
    </lineage>
</organism>
<dbReference type="SUPFAM" id="SSF50969">
    <property type="entry name" value="YVTN repeat-like/Quinoprotein amine dehydrogenase"/>
    <property type="match status" value="1"/>
</dbReference>
<evidence type="ECO:0000313" key="6">
    <source>
        <dbReference type="Proteomes" id="UP000886611"/>
    </source>
</evidence>
<dbReference type="PROSITE" id="PS51132">
    <property type="entry name" value="OLF"/>
    <property type="match status" value="1"/>
</dbReference>
<protein>
    <submittedName>
        <fullName evidence="5">OLFM4 protein</fullName>
    </submittedName>
</protein>
<accession>A0A8X8BFY7</accession>
<evidence type="ECO:0000256" key="1">
    <source>
        <dbReference type="ARBA" id="ARBA00004613"/>
    </source>
</evidence>
<comment type="caution">
    <text evidence="3">Lacks conserved residue(s) required for the propagation of feature annotation.</text>
</comment>
<name>A0A8X8BFY7_POLSE</name>
<dbReference type="PANTHER" id="PTHR23192">
    <property type="entry name" value="OLFACTOMEDIN-RELATED"/>
    <property type="match status" value="1"/>
</dbReference>
<evidence type="ECO:0000313" key="5">
    <source>
        <dbReference type="EMBL" id="KAG2456733.1"/>
    </source>
</evidence>
<feature type="non-terminal residue" evidence="5">
    <location>
        <position position="1"/>
    </location>
</feature>
<dbReference type="InterPro" id="IPR003112">
    <property type="entry name" value="Olfac-like_dom"/>
</dbReference>
<dbReference type="GO" id="GO:0005615">
    <property type="term" value="C:extracellular space"/>
    <property type="evidence" value="ECO:0007669"/>
    <property type="project" value="TreeGrafter"/>
</dbReference>
<proteinExistence type="predicted"/>
<feature type="domain" description="Olfactomedin-like" evidence="4">
    <location>
        <begin position="198"/>
        <end position="459"/>
    </location>
</feature>
<evidence type="ECO:0000256" key="3">
    <source>
        <dbReference type="PROSITE-ProRule" id="PRU00446"/>
    </source>
</evidence>
<gene>
    <name evidence="5" type="primary">Olfm4_1</name>
    <name evidence="5" type="ORF">GTO96_0013585</name>
</gene>
<feature type="non-terminal residue" evidence="5">
    <location>
        <position position="467"/>
    </location>
</feature>
<keyword evidence="2" id="KW-0964">Secreted</keyword>
<dbReference type="Proteomes" id="UP000886611">
    <property type="component" value="Unassembled WGS sequence"/>
</dbReference>
<dbReference type="InterPro" id="IPR011044">
    <property type="entry name" value="Quino_amine_DH_bsu"/>
</dbReference>